<evidence type="ECO:0000259" key="2">
    <source>
        <dbReference type="Pfam" id="PF17892"/>
    </source>
</evidence>
<dbReference type="RefSeq" id="WP_146747788.1">
    <property type="nucleotide sequence ID" value="NZ_PGTO01000023.1"/>
</dbReference>
<accession>A0A364NTN8</accession>
<dbReference type="AlphaFoldDB" id="A0A364NTN8"/>
<feature type="non-terminal residue" evidence="3">
    <location>
        <position position="361"/>
    </location>
</feature>
<dbReference type="Gene3D" id="2.60.40.2810">
    <property type="match status" value="2"/>
</dbReference>
<keyword evidence="4" id="KW-1185">Reference proteome</keyword>
<feature type="domain" description="Cadherin-like" evidence="2">
    <location>
        <begin position="288"/>
        <end position="360"/>
    </location>
</feature>
<name>A0A364NTN8_9PROT</name>
<protein>
    <recommendedName>
        <fullName evidence="2">Cadherin-like domain-containing protein</fullName>
    </recommendedName>
</protein>
<sequence length="361" mass="36707">MAETENHQTGNQTGTVDEDAHQSLDDLTVLQNVADQNLGEVRLNVARPVETSDGQLSRLADIHAGSTSAPQVLVQTAAGVGKSADLDIAIDHAGTTGTIDAIDTIQLAPSNPNEINTTVSTAPASIAVSFDAPILEQPKAETPEPVAPQSAPVIAQPAAAAAAIAQQQSQAPTAEAAAEDQTTTTTTLDNTENSAPTTSDVNLGSVNEDHSITFTKAQLLANATDADGDTLSVSNINVSNGTLVENADGTYTFTPDANYNGEIDLTYTISDGNGGTTTGSASFEVAAVNDGPTTSAVSLTGANEDNSVTFTKAQLLANASDIEGDTLSVASVSANNGTLVENADGTYTFTPDANYNGAVDV</sequence>
<dbReference type="EMBL" id="PGTO01000023">
    <property type="protein sequence ID" value="RAU20453.1"/>
    <property type="molecule type" value="Genomic_DNA"/>
</dbReference>
<proteinExistence type="predicted"/>
<evidence type="ECO:0000313" key="4">
    <source>
        <dbReference type="Proteomes" id="UP000251075"/>
    </source>
</evidence>
<dbReference type="NCBIfam" id="NF012211">
    <property type="entry name" value="tand_rpt_95"/>
    <property type="match status" value="2"/>
</dbReference>
<reference evidence="3 4" key="1">
    <citation type="submission" date="2017-11" db="EMBL/GenBank/DDBJ databases">
        <title>Draft genome sequence of magnetotactic bacterium Magnetospirillum kuznetsovii LBB-42.</title>
        <authorList>
            <person name="Grouzdev D.S."/>
            <person name="Rysina M.S."/>
            <person name="Baslerov R.V."/>
            <person name="Koziaeva V."/>
        </authorList>
    </citation>
    <scope>NUCLEOTIDE SEQUENCE [LARGE SCALE GENOMIC DNA]</scope>
    <source>
        <strain evidence="3 4">LBB-42</strain>
    </source>
</reference>
<organism evidence="3 4">
    <name type="scientific">Paramagnetospirillum kuznetsovii</name>
    <dbReference type="NCBI Taxonomy" id="2053833"/>
    <lineage>
        <taxon>Bacteria</taxon>
        <taxon>Pseudomonadati</taxon>
        <taxon>Pseudomonadota</taxon>
        <taxon>Alphaproteobacteria</taxon>
        <taxon>Rhodospirillales</taxon>
        <taxon>Magnetospirillaceae</taxon>
        <taxon>Paramagnetospirillum</taxon>
    </lineage>
</organism>
<dbReference type="OrthoDB" id="7875798at2"/>
<dbReference type="Pfam" id="PF17892">
    <property type="entry name" value="Cadherin_5"/>
    <property type="match status" value="2"/>
</dbReference>
<feature type="compositionally biased region" description="Low complexity" evidence="1">
    <location>
        <begin position="165"/>
        <end position="195"/>
    </location>
</feature>
<feature type="region of interest" description="Disordered" evidence="1">
    <location>
        <begin position="165"/>
        <end position="204"/>
    </location>
</feature>
<dbReference type="Proteomes" id="UP000251075">
    <property type="component" value="Unassembled WGS sequence"/>
</dbReference>
<comment type="caution">
    <text evidence="3">The sequence shown here is derived from an EMBL/GenBank/DDBJ whole genome shotgun (WGS) entry which is preliminary data.</text>
</comment>
<evidence type="ECO:0000256" key="1">
    <source>
        <dbReference type="SAM" id="MobiDB-lite"/>
    </source>
</evidence>
<dbReference type="InterPro" id="IPR041690">
    <property type="entry name" value="Cadherin_5"/>
</dbReference>
<feature type="domain" description="Cadherin-like" evidence="2">
    <location>
        <begin position="193"/>
        <end position="285"/>
    </location>
</feature>
<gene>
    <name evidence="3" type="ORF">CU669_18560</name>
</gene>
<evidence type="ECO:0000313" key="3">
    <source>
        <dbReference type="EMBL" id="RAU20453.1"/>
    </source>
</evidence>